<sequence>MGSSNTQLTSKVTSGSPYQLDKPQALKASTALLKHIKSTQQEQEKTATKKTLIGDNDSDDEDAATKNEAVWLVLTTKQHVVDKNRLKPGKIAIPHSLNTSPSLSICLITADPQRGVKDIIADSTFPQDLSSRIEKVIGFSKLKARYQSFESRRQLFSEHDVFLADDRIAMRLVQTLGKIFYKSSKRPIPIRIAEIEKVDGKRVKKEKKRPNVPTDKDIKHASFASPLIVAKEIERTLNCASVQLAPSTTAAVRVGSSKFTPEQLSENVAAVVKGLTDKFVAKGWRNIKALHIKGANTMALPIWLADELWVEDANVLEAAPETDAANFPKKRKAVTDGKSVEEKKTKKTKSAEDEEEAASVAARKEKLQQLKAQALEDGETSKSEAPKAGGKKKRKSTS</sequence>
<feature type="region of interest" description="Disordered" evidence="1">
    <location>
        <begin position="37"/>
        <end position="61"/>
    </location>
</feature>
<keyword evidence="2" id="KW-0689">Ribosomal protein</keyword>
<feature type="compositionally biased region" description="Basic residues" evidence="1">
    <location>
        <begin position="389"/>
        <end position="398"/>
    </location>
</feature>
<dbReference type="InterPro" id="IPR016095">
    <property type="entry name" value="Ribosomal_uL1_3-a/b-sand"/>
</dbReference>
<accession>A0A9W9RAX7</accession>
<evidence type="ECO:0000313" key="3">
    <source>
        <dbReference type="Proteomes" id="UP001148299"/>
    </source>
</evidence>
<dbReference type="InterPro" id="IPR023674">
    <property type="entry name" value="Ribosomal_uL1-like"/>
</dbReference>
<dbReference type="Proteomes" id="UP001148299">
    <property type="component" value="Unassembled WGS sequence"/>
</dbReference>
<feature type="region of interest" description="Disordered" evidence="1">
    <location>
        <begin position="1"/>
        <end position="23"/>
    </location>
</feature>
<feature type="region of interest" description="Disordered" evidence="1">
    <location>
        <begin position="327"/>
        <end position="398"/>
    </location>
</feature>
<protein>
    <submittedName>
        <fullName evidence="2">Ribosomal protein L1</fullName>
    </submittedName>
</protein>
<feature type="compositionally biased region" description="Basic and acidic residues" evidence="1">
    <location>
        <begin position="333"/>
        <end position="344"/>
    </location>
</feature>
<dbReference type="AlphaFoldDB" id="A0A9W9RAX7"/>
<dbReference type="EMBL" id="JAPZBR010000005">
    <property type="protein sequence ID" value="KAJ5354118.1"/>
    <property type="molecule type" value="Genomic_DNA"/>
</dbReference>
<dbReference type="CDD" id="cd00403">
    <property type="entry name" value="Ribosomal_L1"/>
    <property type="match status" value="1"/>
</dbReference>
<dbReference type="Gene3D" id="3.40.50.790">
    <property type="match status" value="1"/>
</dbReference>
<comment type="caution">
    <text evidence="2">The sequence shown here is derived from an EMBL/GenBank/DDBJ whole genome shotgun (WGS) entry which is preliminary data.</text>
</comment>
<organism evidence="2 3">
    <name type="scientific">Penicillium brevicompactum</name>
    <dbReference type="NCBI Taxonomy" id="5074"/>
    <lineage>
        <taxon>Eukaryota</taxon>
        <taxon>Fungi</taxon>
        <taxon>Dikarya</taxon>
        <taxon>Ascomycota</taxon>
        <taxon>Pezizomycotina</taxon>
        <taxon>Eurotiomycetes</taxon>
        <taxon>Eurotiomycetidae</taxon>
        <taxon>Eurotiales</taxon>
        <taxon>Aspergillaceae</taxon>
        <taxon>Penicillium</taxon>
    </lineage>
</organism>
<feature type="compositionally biased region" description="Polar residues" evidence="1">
    <location>
        <begin position="1"/>
        <end position="17"/>
    </location>
</feature>
<gene>
    <name evidence="2" type="ORF">N7541_006682</name>
</gene>
<keyword evidence="2" id="KW-0687">Ribonucleoprotein</keyword>
<dbReference type="SUPFAM" id="SSF56808">
    <property type="entry name" value="Ribosomal protein L1"/>
    <property type="match status" value="1"/>
</dbReference>
<evidence type="ECO:0000256" key="1">
    <source>
        <dbReference type="SAM" id="MobiDB-lite"/>
    </source>
</evidence>
<evidence type="ECO:0000313" key="2">
    <source>
        <dbReference type="EMBL" id="KAJ5354118.1"/>
    </source>
</evidence>
<keyword evidence="3" id="KW-1185">Reference proteome</keyword>
<dbReference type="InterPro" id="IPR028364">
    <property type="entry name" value="Ribosomal_uL1/biogenesis"/>
</dbReference>
<name>A0A9W9RAX7_PENBR</name>
<reference evidence="2" key="1">
    <citation type="submission" date="2022-12" db="EMBL/GenBank/DDBJ databases">
        <authorList>
            <person name="Petersen C."/>
        </authorList>
    </citation>
    <scope>NUCLEOTIDE SEQUENCE</scope>
    <source>
        <strain evidence="2">IBT 35675</strain>
    </source>
</reference>
<dbReference type="Pfam" id="PF00687">
    <property type="entry name" value="Ribosomal_L1"/>
    <property type="match status" value="1"/>
</dbReference>
<reference evidence="2" key="2">
    <citation type="journal article" date="2023" name="IMA Fungus">
        <title>Comparative genomic study of the Penicillium genus elucidates a diverse pangenome and 15 lateral gene transfer events.</title>
        <authorList>
            <person name="Petersen C."/>
            <person name="Sorensen T."/>
            <person name="Nielsen M.R."/>
            <person name="Sondergaard T.E."/>
            <person name="Sorensen J.L."/>
            <person name="Fitzpatrick D.A."/>
            <person name="Frisvad J.C."/>
            <person name="Nielsen K.L."/>
        </authorList>
    </citation>
    <scope>NUCLEOTIDE SEQUENCE</scope>
    <source>
        <strain evidence="2">IBT 35675</strain>
    </source>
</reference>
<dbReference type="GO" id="GO:0005840">
    <property type="term" value="C:ribosome"/>
    <property type="evidence" value="ECO:0007669"/>
    <property type="project" value="UniProtKB-KW"/>
</dbReference>
<dbReference type="FunFam" id="3.40.50.790:FF:000006">
    <property type="entry name" value="Electron transfer flavoprotein alpha-subunit"/>
    <property type="match status" value="1"/>
</dbReference>
<proteinExistence type="predicted"/>